<gene>
    <name evidence="1" type="ORF">SMN809_LOCUS76131</name>
</gene>
<evidence type="ECO:0000313" key="1">
    <source>
        <dbReference type="EMBL" id="CAF5203326.1"/>
    </source>
</evidence>
<protein>
    <submittedName>
        <fullName evidence="1">Uncharacterized protein</fullName>
    </submittedName>
</protein>
<feature type="non-terminal residue" evidence="1">
    <location>
        <position position="1"/>
    </location>
</feature>
<dbReference type="AlphaFoldDB" id="A0A8S3IT34"/>
<name>A0A8S3IT34_9BILA</name>
<evidence type="ECO:0000313" key="2">
    <source>
        <dbReference type="Proteomes" id="UP000676336"/>
    </source>
</evidence>
<sequence>GHSVTIELTWDPKEHQFIGKWYVDTSMFRGEDQYELKFEKILKLTANSNLNNP</sequence>
<proteinExistence type="predicted"/>
<accession>A0A8S3IT34</accession>
<reference evidence="1" key="1">
    <citation type="submission" date="2021-02" db="EMBL/GenBank/DDBJ databases">
        <authorList>
            <person name="Nowell W R."/>
        </authorList>
    </citation>
    <scope>NUCLEOTIDE SEQUENCE</scope>
</reference>
<dbReference type="EMBL" id="CAJOBI010334121">
    <property type="protein sequence ID" value="CAF5203326.1"/>
    <property type="molecule type" value="Genomic_DNA"/>
</dbReference>
<comment type="caution">
    <text evidence="1">The sequence shown here is derived from an EMBL/GenBank/DDBJ whole genome shotgun (WGS) entry which is preliminary data.</text>
</comment>
<organism evidence="1 2">
    <name type="scientific">Rotaria magnacalcarata</name>
    <dbReference type="NCBI Taxonomy" id="392030"/>
    <lineage>
        <taxon>Eukaryota</taxon>
        <taxon>Metazoa</taxon>
        <taxon>Spiralia</taxon>
        <taxon>Gnathifera</taxon>
        <taxon>Rotifera</taxon>
        <taxon>Eurotatoria</taxon>
        <taxon>Bdelloidea</taxon>
        <taxon>Philodinida</taxon>
        <taxon>Philodinidae</taxon>
        <taxon>Rotaria</taxon>
    </lineage>
</organism>
<dbReference type="Proteomes" id="UP000676336">
    <property type="component" value="Unassembled WGS sequence"/>
</dbReference>